<accession>I5B366</accession>
<protein>
    <submittedName>
        <fullName evidence="1">Uncharacterized protein</fullName>
    </submittedName>
</protein>
<reference evidence="1 2" key="1">
    <citation type="submission" date="2011-09" db="EMBL/GenBank/DDBJ databases">
        <authorList>
            <consortium name="US DOE Joint Genome Institute (JGI-PGF)"/>
            <person name="Lucas S."/>
            <person name="Han J."/>
            <person name="Lapidus A."/>
            <person name="Cheng J.-F."/>
            <person name="Goodwin L."/>
            <person name="Pitluck S."/>
            <person name="Peters L."/>
            <person name="Land M.L."/>
            <person name="Hauser L."/>
            <person name="Orellana R."/>
            <person name="Lovley D."/>
            <person name="Woyke T.J."/>
        </authorList>
    </citation>
    <scope>NUCLEOTIDE SEQUENCE [LARGE SCALE GENOMIC DNA]</scope>
    <source>
        <strain evidence="1 2">2ac9</strain>
    </source>
</reference>
<proteinExistence type="predicted"/>
<evidence type="ECO:0000313" key="1">
    <source>
        <dbReference type="EMBL" id="EIM63929.1"/>
    </source>
</evidence>
<dbReference type="AlphaFoldDB" id="I5B366"/>
<dbReference type="RefSeq" id="WP_004073315.1">
    <property type="nucleotide sequence ID" value="NZ_CM001488.1"/>
</dbReference>
<organism evidence="1 2">
    <name type="scientific">Desulfobacter postgatei 2ac9</name>
    <dbReference type="NCBI Taxonomy" id="879212"/>
    <lineage>
        <taxon>Bacteria</taxon>
        <taxon>Pseudomonadati</taxon>
        <taxon>Thermodesulfobacteriota</taxon>
        <taxon>Desulfobacteria</taxon>
        <taxon>Desulfobacterales</taxon>
        <taxon>Desulfobacteraceae</taxon>
        <taxon>Desulfobacter</taxon>
    </lineage>
</organism>
<evidence type="ECO:0000313" key="2">
    <source>
        <dbReference type="Proteomes" id="UP000005778"/>
    </source>
</evidence>
<dbReference type="EMBL" id="CM001488">
    <property type="protein sequence ID" value="EIM63929.1"/>
    <property type="molecule type" value="Genomic_DNA"/>
</dbReference>
<dbReference type="OrthoDB" id="9831796at2"/>
<sequence length="118" mass="13306">MTQHDPNILYVDADNKMSAASEQPRPKNASAFLQIPSALEEEVNTYVNNLAKEKNIEWENEQDGEKSVFQSQGCFLVISLEKIEAVMKAINNCFSLNEGDLDEIKKNLRQAMNIINGM</sequence>
<dbReference type="STRING" id="879212.DespoDRAFT_02030"/>
<dbReference type="Proteomes" id="UP000005778">
    <property type="component" value="Chromosome"/>
</dbReference>
<gene>
    <name evidence="1" type="ORF">DespoDRAFT_02030</name>
</gene>
<reference evidence="1 2" key="2">
    <citation type="submission" date="2012-02" db="EMBL/GenBank/DDBJ databases">
        <title>Improved High-Quality Draft sequence of Desulfobacter postgatei 2ac9.</title>
        <authorList>
            <consortium name="US DOE Joint Genome Institute"/>
            <person name="Lucas S."/>
            <person name="Han J."/>
            <person name="Lapidus A."/>
            <person name="Cheng J.-F."/>
            <person name="Goodwin L."/>
            <person name="Pitluck S."/>
            <person name="Peters L."/>
            <person name="Ovchinnikova G."/>
            <person name="Held B."/>
            <person name="Detter J.C."/>
            <person name="Han C."/>
            <person name="Tapia R."/>
            <person name="Land M."/>
            <person name="Hauser L."/>
            <person name="Kyrpides N."/>
            <person name="Ivanova N."/>
            <person name="Pagani I."/>
            <person name="Orellana R."/>
            <person name="Lovley D."/>
            <person name="Woyke T."/>
        </authorList>
    </citation>
    <scope>NUCLEOTIDE SEQUENCE [LARGE SCALE GENOMIC DNA]</scope>
    <source>
        <strain evidence="1 2">2ac9</strain>
    </source>
</reference>
<name>I5B366_9BACT</name>
<dbReference type="HOGENOM" id="CLU_2069311_0_0_7"/>
<keyword evidence="2" id="KW-1185">Reference proteome</keyword>